<proteinExistence type="predicted"/>
<accession>A0A0D1VDK3</accession>
<dbReference type="EMBL" id="FNED01000009">
    <property type="protein sequence ID" value="SDI92439.1"/>
    <property type="molecule type" value="Genomic_DNA"/>
</dbReference>
<sequence length="61" mass="7048">MAKVIYEFDGKKPITQQCEGKDIIELVVTGLNAKETNNTFFPNDEKERREGKSIKSIRIEF</sequence>
<evidence type="ECO:0000313" key="3">
    <source>
        <dbReference type="Proteomes" id="UP000037269"/>
    </source>
</evidence>
<dbReference type="GeneID" id="42304489"/>
<dbReference type="Proteomes" id="UP000182836">
    <property type="component" value="Unassembled WGS sequence"/>
</dbReference>
<reference evidence="2 4" key="2">
    <citation type="submission" date="2016-10" db="EMBL/GenBank/DDBJ databases">
        <authorList>
            <person name="de Groot N.N."/>
        </authorList>
    </citation>
    <scope>NUCLEOTIDE SEQUENCE [LARGE SCALE GENOMIC DNA]</scope>
    <source>
        <strain evidence="2 4">DSM 2895</strain>
    </source>
</reference>
<evidence type="ECO:0000313" key="4">
    <source>
        <dbReference type="Proteomes" id="UP000182836"/>
    </source>
</evidence>
<reference evidence="1 3" key="1">
    <citation type="submission" date="2015-07" db="EMBL/GenBank/DDBJ databases">
        <title>Fjat-14205 dsm 2895.</title>
        <authorList>
            <person name="Liu B."/>
            <person name="Wang J."/>
            <person name="Zhu Y."/>
            <person name="Liu G."/>
            <person name="Chen Q."/>
            <person name="Chen Z."/>
            <person name="Lan J."/>
            <person name="Che J."/>
            <person name="Ge C."/>
            <person name="Shi H."/>
            <person name="Pan Z."/>
            <person name="Liu X."/>
        </authorList>
    </citation>
    <scope>NUCLEOTIDE SEQUENCE [LARGE SCALE GENOMIC DNA]</scope>
    <source>
        <strain evidence="1 3">DSM 2895</strain>
    </source>
</reference>
<gene>
    <name evidence="1" type="ORF">AF333_04615</name>
    <name evidence="2" type="ORF">SAMN04487909_109108</name>
</gene>
<dbReference type="STRING" id="47500.AF333_04615"/>
<evidence type="ECO:0000313" key="1">
    <source>
        <dbReference type="EMBL" id="KON94876.1"/>
    </source>
</evidence>
<evidence type="ECO:0000313" key="2">
    <source>
        <dbReference type="EMBL" id="SDI92439.1"/>
    </source>
</evidence>
<dbReference type="EMBL" id="LGUG01000004">
    <property type="protein sequence ID" value="KON94876.1"/>
    <property type="molecule type" value="Genomic_DNA"/>
</dbReference>
<protein>
    <submittedName>
        <fullName evidence="1">Uncharacterized protein</fullName>
    </submittedName>
</protein>
<keyword evidence="3" id="KW-1185">Reference proteome</keyword>
<dbReference type="RefSeq" id="WP_043065046.1">
    <property type="nucleotide sequence ID" value="NZ_BJOA01000067.1"/>
</dbReference>
<name>A0A0D1VDK3_ANEMI</name>
<dbReference type="PATRIC" id="fig|47500.8.peg.5466"/>
<dbReference type="Proteomes" id="UP000037269">
    <property type="component" value="Unassembled WGS sequence"/>
</dbReference>
<dbReference type="AlphaFoldDB" id="A0A0D1VDK3"/>
<organism evidence="1 3">
    <name type="scientific">Aneurinibacillus migulanus</name>
    <name type="common">Bacillus migulanus</name>
    <dbReference type="NCBI Taxonomy" id="47500"/>
    <lineage>
        <taxon>Bacteria</taxon>
        <taxon>Bacillati</taxon>
        <taxon>Bacillota</taxon>
        <taxon>Bacilli</taxon>
        <taxon>Bacillales</taxon>
        <taxon>Paenibacillaceae</taxon>
        <taxon>Aneurinibacillus group</taxon>
        <taxon>Aneurinibacillus</taxon>
    </lineage>
</organism>